<dbReference type="PANTHER" id="PTHR23403:SF1">
    <property type="entry name" value="TREHALASE"/>
    <property type="match status" value="1"/>
</dbReference>
<proteinExistence type="predicted"/>
<dbReference type="Proteomes" id="UP001595616">
    <property type="component" value="Unassembled WGS sequence"/>
</dbReference>
<accession>A0ABV7Z0I9</accession>
<dbReference type="Pfam" id="PF01204">
    <property type="entry name" value="Trehalase"/>
    <property type="match status" value="1"/>
</dbReference>
<dbReference type="SUPFAM" id="SSF48208">
    <property type="entry name" value="Six-hairpin glycosidases"/>
    <property type="match status" value="1"/>
</dbReference>
<evidence type="ECO:0000313" key="3">
    <source>
        <dbReference type="EMBL" id="MFC3812969.1"/>
    </source>
</evidence>
<dbReference type="EMBL" id="JBHRYQ010000001">
    <property type="protein sequence ID" value="MFC3812969.1"/>
    <property type="molecule type" value="Genomic_DNA"/>
</dbReference>
<keyword evidence="1" id="KW-0378">Hydrolase</keyword>
<dbReference type="InterPro" id="IPR018232">
    <property type="entry name" value="Glyco_hydro_37_CS"/>
</dbReference>
<dbReference type="InterPro" id="IPR008928">
    <property type="entry name" value="6-hairpin_glycosidase_sf"/>
</dbReference>
<dbReference type="RefSeq" id="WP_379839875.1">
    <property type="nucleotide sequence ID" value="NZ_JBHRYQ010000001.1"/>
</dbReference>
<dbReference type="NCBIfam" id="NF009773">
    <property type="entry name" value="PRK13270.1"/>
    <property type="match status" value="1"/>
</dbReference>
<evidence type="ECO:0000256" key="2">
    <source>
        <dbReference type="ARBA" id="ARBA00023295"/>
    </source>
</evidence>
<dbReference type="InterPro" id="IPR001661">
    <property type="entry name" value="Glyco_hydro_37"/>
</dbReference>
<dbReference type="PANTHER" id="PTHR23403">
    <property type="entry name" value="TREHALASE"/>
    <property type="match status" value="1"/>
</dbReference>
<dbReference type="InterPro" id="IPR012341">
    <property type="entry name" value="6hp_glycosidase-like_sf"/>
</dbReference>
<organism evidence="3 4">
    <name type="scientific">Lacihabitans lacunae</name>
    <dbReference type="NCBI Taxonomy" id="1028214"/>
    <lineage>
        <taxon>Bacteria</taxon>
        <taxon>Pseudomonadati</taxon>
        <taxon>Bacteroidota</taxon>
        <taxon>Cytophagia</taxon>
        <taxon>Cytophagales</taxon>
        <taxon>Leadbetterellaceae</taxon>
        <taxon>Lacihabitans</taxon>
    </lineage>
</organism>
<keyword evidence="4" id="KW-1185">Reference proteome</keyword>
<dbReference type="PRINTS" id="PR00744">
    <property type="entry name" value="GLHYDRLASE37"/>
</dbReference>
<dbReference type="PROSITE" id="PS00927">
    <property type="entry name" value="TREHALASE_1"/>
    <property type="match status" value="1"/>
</dbReference>
<dbReference type="PROSITE" id="PS00928">
    <property type="entry name" value="TREHALASE_2"/>
    <property type="match status" value="1"/>
</dbReference>
<reference evidence="4" key="1">
    <citation type="journal article" date="2019" name="Int. J. Syst. Evol. Microbiol.">
        <title>The Global Catalogue of Microorganisms (GCM) 10K type strain sequencing project: providing services to taxonomists for standard genome sequencing and annotation.</title>
        <authorList>
            <consortium name="The Broad Institute Genomics Platform"/>
            <consortium name="The Broad Institute Genome Sequencing Center for Infectious Disease"/>
            <person name="Wu L."/>
            <person name="Ma J."/>
        </authorList>
    </citation>
    <scope>NUCLEOTIDE SEQUENCE [LARGE SCALE GENOMIC DNA]</scope>
    <source>
        <strain evidence="4">CECT 7956</strain>
    </source>
</reference>
<protein>
    <submittedName>
        <fullName evidence="3">Alpha,alpha-trehalase TreF</fullName>
    </submittedName>
</protein>
<dbReference type="Gene3D" id="1.50.10.10">
    <property type="match status" value="1"/>
</dbReference>
<gene>
    <name evidence="3" type="primary">treF</name>
    <name evidence="3" type="ORF">ACFOOI_20060</name>
</gene>
<evidence type="ECO:0000313" key="4">
    <source>
        <dbReference type="Proteomes" id="UP001595616"/>
    </source>
</evidence>
<sequence length="492" mass="56484">MKTVLDFPDFFKEIQLSGYFADSKTFPDLEPKKSIGKIVDVFFDQKENENFSLPLFLNENFYIPENNATSYTSDESLKPEDHLHQLWKHLSLEVKKGKSNTTYISMPHGFVVPGGRFQEVYYWDSYFTMLGLIVSKKFQKVEDMIANFGFLIDTYGFIPNGNRTYFLSRSQPPFFALMVALLETFDGKLKAIDFLPQLKKEYAFWMKNQESLSTATAIERVVKLNDGTILNRYFDNDPSPRPESYEEDVHLSEKADSPEELFLNLRAACESGWDFSSRWLEDPMDLATIKTTELLPVDLNCLLYNLEKYISELSEDETEKAKYEHLAATRKSAILKYFWNEEKQFFFDYNIKSNSQSTSLTLAGVFPLFFEVATTNQAQSVAQILQEKFLKPGGLVTTLSESGQQWDSPNGWAPLQWLSIKGLLKYKQNDLAKKVSDNWLALNTSVYINEGKFTEKYNVATTDSETGGGEYPNQDGFGWTNGVFLDLKSKNL</sequence>
<name>A0ABV7Z0I9_9BACT</name>
<keyword evidence="2" id="KW-0326">Glycosidase</keyword>
<evidence type="ECO:0000256" key="1">
    <source>
        <dbReference type="ARBA" id="ARBA00022801"/>
    </source>
</evidence>
<comment type="caution">
    <text evidence="3">The sequence shown here is derived from an EMBL/GenBank/DDBJ whole genome shotgun (WGS) entry which is preliminary data.</text>
</comment>